<reference evidence="2 3" key="1">
    <citation type="submission" date="2014-12" db="EMBL/GenBank/DDBJ databases">
        <title>Frankia sp. BMG5.1 draft genome.</title>
        <authorList>
            <person name="Gtari M."/>
            <person name="Ghodhbane-Gtari F."/>
            <person name="Nouioui I."/>
            <person name="Ktari A."/>
            <person name="Hezbri K."/>
            <person name="Mimouni W."/>
            <person name="Sbissi I."/>
            <person name="Ayari A."/>
            <person name="Yamanaka T."/>
            <person name="Normand P."/>
            <person name="Tisa L.S."/>
            <person name="Boudabous A."/>
        </authorList>
    </citation>
    <scope>NUCLEOTIDE SEQUENCE [LARGE SCALE GENOMIC DNA]</scope>
    <source>
        <strain evidence="2 3">BMG5.1</strain>
    </source>
</reference>
<comment type="caution">
    <text evidence="2">The sequence shown here is derived from an EMBL/GenBank/DDBJ whole genome shotgun (WGS) entry which is preliminary data.</text>
</comment>
<feature type="compositionally biased region" description="Basic and acidic residues" evidence="1">
    <location>
        <begin position="420"/>
        <end position="433"/>
    </location>
</feature>
<evidence type="ECO:0000313" key="2">
    <source>
        <dbReference type="EMBL" id="KLL11709.1"/>
    </source>
</evidence>
<dbReference type="RefSeq" id="WP_047222819.1">
    <property type="nucleotide sequence ID" value="NZ_JWIO01000013.1"/>
</dbReference>
<evidence type="ECO:0000256" key="1">
    <source>
        <dbReference type="SAM" id="MobiDB-lite"/>
    </source>
</evidence>
<organism evidence="2 3">
    <name type="scientific">Protofrankia coriariae</name>
    <dbReference type="NCBI Taxonomy" id="1562887"/>
    <lineage>
        <taxon>Bacteria</taxon>
        <taxon>Bacillati</taxon>
        <taxon>Actinomycetota</taxon>
        <taxon>Actinomycetes</taxon>
        <taxon>Frankiales</taxon>
        <taxon>Frankiaceae</taxon>
        <taxon>Protofrankia</taxon>
    </lineage>
</organism>
<feature type="compositionally biased region" description="Low complexity" evidence="1">
    <location>
        <begin position="168"/>
        <end position="177"/>
    </location>
</feature>
<dbReference type="EMBL" id="JWIO01000013">
    <property type="protein sequence ID" value="KLL11709.1"/>
    <property type="molecule type" value="Genomic_DNA"/>
</dbReference>
<feature type="region of interest" description="Disordered" evidence="1">
    <location>
        <begin position="163"/>
        <end position="193"/>
    </location>
</feature>
<dbReference type="NCBIfam" id="TIGR02678">
    <property type="entry name" value="TIGR02678 family protein"/>
    <property type="match status" value="1"/>
</dbReference>
<dbReference type="InterPro" id="IPR013494">
    <property type="entry name" value="CHP02678"/>
</dbReference>
<protein>
    <recommendedName>
        <fullName evidence="4">TIGR02678 family protein</fullName>
    </recommendedName>
</protein>
<feature type="non-terminal residue" evidence="2">
    <location>
        <position position="1"/>
    </location>
</feature>
<proteinExistence type="predicted"/>
<evidence type="ECO:0008006" key="4">
    <source>
        <dbReference type="Google" id="ProtNLM"/>
    </source>
</evidence>
<accession>A0ABR5F4Q0</accession>
<dbReference type="Proteomes" id="UP000035425">
    <property type="component" value="Unassembled WGS sequence"/>
</dbReference>
<dbReference type="Pfam" id="PF09661">
    <property type="entry name" value="DUF2398"/>
    <property type="match status" value="1"/>
</dbReference>
<name>A0ABR5F4Q0_9ACTN</name>
<keyword evidence="3" id="KW-1185">Reference proteome</keyword>
<evidence type="ECO:0000313" key="3">
    <source>
        <dbReference type="Proteomes" id="UP000035425"/>
    </source>
</evidence>
<feature type="region of interest" description="Disordered" evidence="1">
    <location>
        <begin position="397"/>
        <end position="439"/>
    </location>
</feature>
<gene>
    <name evidence="2" type="ORF">FrCorBMG51_09685</name>
</gene>
<sequence>KPIADWFDYFCGWQLVVEPRAGYARLVKIRSEPDPSRPARRPRSTRAPFDRSRYVLFCVVAAELMAGPVTTIGLLADRAASACAADDALPPFDTASRAGRMAFVDALKLLESLGVVSAVDGVTDTYVQSEEAKVLYRVDTTRLVRLLAAPVAPSRVVTAGASVAPGVGDAPATPTADDTPDDAGKAGATPPPDQELIDIDVLIADMLVETRYGDAAAEAPTVSDSRRNLWLRHSVIRRLVDDPVVYRWQLSAAQLAYLATPTGRTMVRRAAELAGFELEERAEGYLFVDPDGIATDSRFPDDASSAKIAGLMLLDVLRAAPAGLTIEQLAIEAGRILAGLPSWAKSYRSEEGAHRLARDAVTELRMFGLAALDTGHTGASAVVRALPAAARYRDHREDRSRLTDVASSAAKAATGDVTGDAERGAARDAERDVASGGQA</sequence>